<dbReference type="HOGENOM" id="CLU_041141_5_0_11"/>
<name>D3FBD6_CONWI</name>
<dbReference type="STRING" id="469383.Cwoe_0872"/>
<accession>D3FBD6</accession>
<evidence type="ECO:0000313" key="5">
    <source>
        <dbReference type="Proteomes" id="UP000008229"/>
    </source>
</evidence>
<sequence precursor="true">MRVSRLLTLVGLLQARGTMTAEQLAGELGVSRRTVYRDVEVLATAGVRLEAEHGPAGGYRIPRDTVRTLLALTGPDVEALTLARIVAGSVEPALDAGAEHAEAKLLAALGPDARARAARTRRRFLVRETAPAPALGIAMHAVRDQRWVRLSAPGEAARELRALGMVHDDDGWHLVADDGARLCALLLDDSTDLVALDARFEPPAGFDVALAWAQLARIAT</sequence>
<dbReference type="InterPro" id="IPR036390">
    <property type="entry name" value="WH_DNA-bd_sf"/>
</dbReference>
<dbReference type="EMBL" id="CP001854">
    <property type="protein sequence ID" value="ADB49305.1"/>
    <property type="molecule type" value="Genomic_DNA"/>
</dbReference>
<dbReference type="GO" id="GO:0003700">
    <property type="term" value="F:DNA-binding transcription factor activity"/>
    <property type="evidence" value="ECO:0007669"/>
    <property type="project" value="InterPro"/>
</dbReference>
<keyword evidence="1" id="KW-0805">Transcription regulation</keyword>
<evidence type="ECO:0000256" key="2">
    <source>
        <dbReference type="ARBA" id="ARBA00023163"/>
    </source>
</evidence>
<evidence type="ECO:0000256" key="1">
    <source>
        <dbReference type="ARBA" id="ARBA00023015"/>
    </source>
</evidence>
<dbReference type="InterPro" id="IPR013196">
    <property type="entry name" value="HTH_11"/>
</dbReference>
<dbReference type="SUPFAM" id="SSF46785">
    <property type="entry name" value="Winged helix' DNA-binding domain"/>
    <property type="match status" value="1"/>
</dbReference>
<keyword evidence="2" id="KW-0804">Transcription</keyword>
<evidence type="ECO:0000259" key="3">
    <source>
        <dbReference type="PROSITE" id="PS51000"/>
    </source>
</evidence>
<proteinExistence type="predicted"/>
<dbReference type="Gene3D" id="1.10.10.10">
    <property type="entry name" value="Winged helix-like DNA-binding domain superfamily/Winged helix DNA-binding domain"/>
    <property type="match status" value="1"/>
</dbReference>
<dbReference type="InterPro" id="IPR051534">
    <property type="entry name" value="CBASS_pafABC_assoc_protein"/>
</dbReference>
<dbReference type="eggNOG" id="COG2378">
    <property type="taxonomic scope" value="Bacteria"/>
</dbReference>
<dbReference type="PANTHER" id="PTHR34580">
    <property type="match status" value="1"/>
</dbReference>
<protein>
    <submittedName>
        <fullName evidence="4">Helix-turn-helix type 11 domain protein</fullName>
    </submittedName>
</protein>
<evidence type="ECO:0000313" key="4">
    <source>
        <dbReference type="EMBL" id="ADB49305.1"/>
    </source>
</evidence>
<keyword evidence="5" id="KW-1185">Reference proteome</keyword>
<dbReference type="KEGG" id="cwo:Cwoe_0872"/>
<dbReference type="AlphaFoldDB" id="D3FBD6"/>
<dbReference type="OrthoDB" id="3171994at2"/>
<dbReference type="InterPro" id="IPR001034">
    <property type="entry name" value="DeoR_HTH"/>
</dbReference>
<reference evidence="5" key="2">
    <citation type="submission" date="2010-01" db="EMBL/GenBank/DDBJ databases">
        <title>The complete genome of Conexibacter woesei DSM 14684.</title>
        <authorList>
            <consortium name="US DOE Joint Genome Institute (JGI-PGF)"/>
            <person name="Lucas S."/>
            <person name="Copeland A."/>
            <person name="Lapidus A."/>
            <person name="Glavina del Rio T."/>
            <person name="Dalin E."/>
            <person name="Tice H."/>
            <person name="Bruce D."/>
            <person name="Goodwin L."/>
            <person name="Pitluck S."/>
            <person name="Kyrpides N."/>
            <person name="Mavromatis K."/>
            <person name="Ivanova N."/>
            <person name="Mikhailova N."/>
            <person name="Chertkov O."/>
            <person name="Brettin T."/>
            <person name="Detter J.C."/>
            <person name="Han C."/>
            <person name="Larimer F."/>
            <person name="Land M."/>
            <person name="Hauser L."/>
            <person name="Markowitz V."/>
            <person name="Cheng J.-F."/>
            <person name="Hugenholtz P."/>
            <person name="Woyke T."/>
            <person name="Wu D."/>
            <person name="Pukall R."/>
            <person name="Steenblock K."/>
            <person name="Schneider S."/>
            <person name="Klenk H.-P."/>
            <person name="Eisen J.A."/>
        </authorList>
    </citation>
    <scope>NUCLEOTIDE SEQUENCE [LARGE SCALE GENOMIC DNA]</scope>
    <source>
        <strain evidence="5">DSM 14684 / CIP 108061 / JCM 11494 / NBRC 100937 / ID131577</strain>
    </source>
</reference>
<feature type="domain" description="HTH deoR-type" evidence="3">
    <location>
        <begin position="2"/>
        <end position="58"/>
    </location>
</feature>
<dbReference type="RefSeq" id="WP_012932358.1">
    <property type="nucleotide sequence ID" value="NC_013739.1"/>
</dbReference>
<dbReference type="Proteomes" id="UP000008229">
    <property type="component" value="Chromosome"/>
</dbReference>
<dbReference type="InterPro" id="IPR036388">
    <property type="entry name" value="WH-like_DNA-bd_sf"/>
</dbReference>
<dbReference type="PROSITE" id="PS51000">
    <property type="entry name" value="HTH_DEOR_2"/>
    <property type="match status" value="1"/>
</dbReference>
<gene>
    <name evidence="4" type="ordered locus">Cwoe_0872</name>
</gene>
<reference evidence="4 5" key="1">
    <citation type="journal article" date="2010" name="Stand. Genomic Sci.">
        <title>Complete genome sequence of Conexibacter woesei type strain (ID131577).</title>
        <authorList>
            <person name="Pukall R."/>
            <person name="Lapidus A."/>
            <person name="Glavina Del Rio T."/>
            <person name="Copeland A."/>
            <person name="Tice H."/>
            <person name="Cheng J.-F."/>
            <person name="Lucas S."/>
            <person name="Chen F."/>
            <person name="Nolan M."/>
            <person name="Bruce D."/>
            <person name="Goodwin L."/>
            <person name="Pitluck S."/>
            <person name="Mavromatis K."/>
            <person name="Ivanova N."/>
            <person name="Ovchinnikova G."/>
            <person name="Pati A."/>
            <person name="Chen A."/>
            <person name="Palaniappan K."/>
            <person name="Land M."/>
            <person name="Hauser L."/>
            <person name="Chang Y.-J."/>
            <person name="Jeffries C.D."/>
            <person name="Chain P."/>
            <person name="Meincke L."/>
            <person name="Sims D."/>
            <person name="Brettin T."/>
            <person name="Detter J.C."/>
            <person name="Rohde M."/>
            <person name="Goeker M."/>
            <person name="Bristow J."/>
            <person name="Eisen J.A."/>
            <person name="Markowitz V."/>
            <person name="Kyrpides N.C."/>
            <person name="Klenk H.-P."/>
            <person name="Hugenholtz P."/>
        </authorList>
    </citation>
    <scope>NUCLEOTIDE SEQUENCE [LARGE SCALE GENOMIC DNA]</scope>
    <source>
        <strain evidence="5">DSM 14684 / CIP 108061 / JCM 11494 / NBRC 100937 / ID131577</strain>
    </source>
</reference>
<dbReference type="PANTHER" id="PTHR34580:SF1">
    <property type="entry name" value="PROTEIN PAFC"/>
    <property type="match status" value="1"/>
</dbReference>
<dbReference type="Pfam" id="PF08279">
    <property type="entry name" value="HTH_11"/>
    <property type="match status" value="1"/>
</dbReference>
<organism evidence="4 5">
    <name type="scientific">Conexibacter woesei (strain DSM 14684 / CCUG 47730 / CIP 108061 / JCM 11494 / NBRC 100937 / ID131577)</name>
    <dbReference type="NCBI Taxonomy" id="469383"/>
    <lineage>
        <taxon>Bacteria</taxon>
        <taxon>Bacillati</taxon>
        <taxon>Actinomycetota</taxon>
        <taxon>Thermoleophilia</taxon>
        <taxon>Solirubrobacterales</taxon>
        <taxon>Conexibacteraceae</taxon>
        <taxon>Conexibacter</taxon>
    </lineage>
</organism>